<dbReference type="GeneID" id="14876098"/>
<gene>
    <name evidence="2" type="ORF">DFA_06315</name>
</gene>
<accession>F4PKP5</accession>
<dbReference type="EMBL" id="GL883007">
    <property type="protein sequence ID" value="EGG24169.1"/>
    <property type="molecule type" value="Genomic_DNA"/>
</dbReference>
<organism evidence="2 3">
    <name type="scientific">Cavenderia fasciculata</name>
    <name type="common">Slime mold</name>
    <name type="synonym">Dictyostelium fasciculatum</name>
    <dbReference type="NCBI Taxonomy" id="261658"/>
    <lineage>
        <taxon>Eukaryota</taxon>
        <taxon>Amoebozoa</taxon>
        <taxon>Evosea</taxon>
        <taxon>Eumycetozoa</taxon>
        <taxon>Dictyostelia</taxon>
        <taxon>Acytosteliales</taxon>
        <taxon>Cavenderiaceae</taxon>
        <taxon>Cavenderia</taxon>
    </lineage>
</organism>
<dbReference type="AlphaFoldDB" id="F4PKP5"/>
<name>F4PKP5_CACFS</name>
<feature type="chain" id="PRO_5003315394" evidence="1">
    <location>
        <begin position="22"/>
        <end position="589"/>
    </location>
</feature>
<dbReference type="KEGG" id="dfa:DFA_06315"/>
<dbReference type="InterPro" id="IPR032675">
    <property type="entry name" value="LRR_dom_sf"/>
</dbReference>
<dbReference type="SUPFAM" id="SSF52047">
    <property type="entry name" value="RNI-like"/>
    <property type="match status" value="1"/>
</dbReference>
<sequence length="589" mass="67233">MSLLKLSNLLLLHIISQIDNGDTICLLTCKRLYGNSSSVRRLITFKGIRVITDKGQISLPYPVSQQFQATATRFKLNTFKDILKNSISDQHVVHPDTEYFDDYPQWIQQRISSSTDRTSSDKSSITTVLVNNDQPSSTLKSLYNDIPSVETLFIDGTKQQLVFSYASIDLGSIALLPRLEYLSVYCANQVKLGQHTTLRSLKLDVGTSCTLSDLGLKRFVSLTDLSFKNHFVSSMGPDQLPISLTSLTIRLNKTPPRDTFHSLKPLVKLKITLQNVPGEVEAQEQGFFDLEHLRNLETFKITDNNYHPTGFKYSMEISIPPSIKTLTIRSNWVRIPSQCVMPLLETLRVDGSIFIDGRVSLITCQSLKKTGIYYKCHSMTFPSDYPPNLETIDLLRLKVDHLVLDNIPPCITKLLMPLTKSGKLWRGGPRFYSITSRLTKAISQQPQWLPLNTTHLTCKLWGEYAVFVFRLDEVINHTNVRDLSIIIDNFSSGPLTTYHFAIQRLDADNRNVLVLEKQSLTGGIITQRQITTNNQQQQQDDQQTQSQYHPIYLHFETRSDSPYELKWSFAKDKYKYEYINYDSDDDDSS</sequence>
<protein>
    <submittedName>
        <fullName evidence="2">Uncharacterized protein</fullName>
    </submittedName>
</protein>
<keyword evidence="1" id="KW-0732">Signal</keyword>
<dbReference type="Proteomes" id="UP000007797">
    <property type="component" value="Unassembled WGS sequence"/>
</dbReference>
<proteinExistence type="predicted"/>
<dbReference type="Gene3D" id="3.80.10.10">
    <property type="entry name" value="Ribonuclease Inhibitor"/>
    <property type="match status" value="1"/>
</dbReference>
<keyword evidence="3" id="KW-1185">Reference proteome</keyword>
<evidence type="ECO:0000313" key="3">
    <source>
        <dbReference type="Proteomes" id="UP000007797"/>
    </source>
</evidence>
<feature type="signal peptide" evidence="1">
    <location>
        <begin position="1"/>
        <end position="21"/>
    </location>
</feature>
<reference evidence="3" key="1">
    <citation type="journal article" date="2011" name="Genome Res.">
        <title>Phylogeny-wide analysis of social amoeba genomes highlights ancient origins for complex intercellular communication.</title>
        <authorList>
            <person name="Heidel A.J."/>
            <person name="Lawal H.M."/>
            <person name="Felder M."/>
            <person name="Schilde C."/>
            <person name="Helps N.R."/>
            <person name="Tunggal B."/>
            <person name="Rivero F."/>
            <person name="John U."/>
            <person name="Schleicher M."/>
            <person name="Eichinger L."/>
            <person name="Platzer M."/>
            <person name="Noegel A.A."/>
            <person name="Schaap P."/>
            <person name="Gloeckner G."/>
        </authorList>
    </citation>
    <scope>NUCLEOTIDE SEQUENCE [LARGE SCALE GENOMIC DNA]</scope>
    <source>
        <strain evidence="3">SH3</strain>
    </source>
</reference>
<evidence type="ECO:0000313" key="2">
    <source>
        <dbReference type="EMBL" id="EGG24169.1"/>
    </source>
</evidence>
<dbReference type="RefSeq" id="XP_004362020.1">
    <property type="nucleotide sequence ID" value="XM_004361963.1"/>
</dbReference>
<evidence type="ECO:0000256" key="1">
    <source>
        <dbReference type="SAM" id="SignalP"/>
    </source>
</evidence>